<feature type="transmembrane region" description="Helical" evidence="26">
    <location>
        <begin position="650"/>
        <end position="669"/>
    </location>
</feature>
<comment type="subunit">
    <text evidence="24">Heterodimer of 2 chains generated by proteolytic processing; the large extracellular N-terminal fragment (ADGRG1 NT) and the membrane-bound C-terminal fragment (ADGRG1-CT) predominantly remain associated and non-covalently linked. ADGRG1 NT self-associates in a trans-trans manner; the homophilic interaction enhances receptor signaling. Interacts with TGM2. Interacts with heparin; leading to the reduction of ADGRG1 shedding. Interacts with COL3A1. Part of a GPCR-tetraspanin complex at least consisting of ADGRG1, CD81, eventually CD9, and GNA11 in which CD81 is enhancing the association of ADGRG1 with GNA11.</text>
</comment>
<feature type="region of interest" description="Disordered" evidence="25">
    <location>
        <begin position="167"/>
        <end position="214"/>
    </location>
</feature>
<accession>A0ABQ0F2I8</accession>
<evidence type="ECO:0000256" key="5">
    <source>
        <dbReference type="ARBA" id="ARBA00019701"/>
    </source>
</evidence>
<keyword evidence="31" id="KW-1185">Reference proteome</keyword>
<dbReference type="PROSITE" id="PS50221">
    <property type="entry name" value="GAIN_B"/>
    <property type="match status" value="1"/>
</dbReference>
<evidence type="ECO:0000256" key="23">
    <source>
        <dbReference type="ARBA" id="ARBA00033134"/>
    </source>
</evidence>
<feature type="transmembrane region" description="Helical" evidence="26">
    <location>
        <begin position="706"/>
        <end position="724"/>
    </location>
</feature>
<dbReference type="PANTHER" id="PTHR12011">
    <property type="entry name" value="ADHESION G-PROTEIN COUPLED RECEPTOR"/>
    <property type="match status" value="1"/>
</dbReference>
<keyword evidence="19" id="KW-1015">Disulfide bond</keyword>
<evidence type="ECO:0000256" key="11">
    <source>
        <dbReference type="ARBA" id="ARBA00022729"/>
    </source>
</evidence>
<evidence type="ECO:0000256" key="27">
    <source>
        <dbReference type="SAM" id="SignalP"/>
    </source>
</evidence>
<dbReference type="Pfam" id="PF01825">
    <property type="entry name" value="GPS"/>
    <property type="match status" value="1"/>
</dbReference>
<keyword evidence="6" id="KW-0217">Developmental protein</keyword>
<evidence type="ECO:0000313" key="31">
    <source>
        <dbReference type="Proteomes" id="UP001623349"/>
    </source>
</evidence>
<keyword evidence="11 27" id="KW-0732">Signal</keyword>
<protein>
    <recommendedName>
        <fullName evidence="5">Adhesion G-protein coupled receptor G1</fullName>
    </recommendedName>
    <alternativeName>
        <fullName evidence="23">G-protein coupled receptor 56</fullName>
    </alternativeName>
</protein>
<comment type="subcellular location">
    <subcellularLocation>
        <location evidence="3">Cell membrane</location>
        <topology evidence="3">Multi-pass membrane protein</topology>
    </subcellularLocation>
    <subcellularLocation>
        <location evidence="1">Membrane raft</location>
    </subcellularLocation>
    <subcellularLocation>
        <location evidence="2">Secreted</location>
    </subcellularLocation>
</comment>
<dbReference type="InterPro" id="IPR057244">
    <property type="entry name" value="GAIN_B"/>
</dbReference>
<evidence type="ECO:0000256" key="13">
    <source>
        <dbReference type="ARBA" id="ARBA00022843"/>
    </source>
</evidence>
<keyword evidence="10 26" id="KW-0812">Transmembrane</keyword>
<keyword evidence="15" id="KW-0524">Neurogenesis</keyword>
<keyword evidence="12" id="KW-0221">Differentiation</keyword>
<dbReference type="Pfam" id="PF18619">
    <property type="entry name" value="GAIN_A"/>
    <property type="match status" value="1"/>
</dbReference>
<evidence type="ECO:0000256" key="4">
    <source>
        <dbReference type="ARBA" id="ARBA00010933"/>
    </source>
</evidence>
<evidence type="ECO:0000256" key="8">
    <source>
        <dbReference type="ARBA" id="ARBA00022525"/>
    </source>
</evidence>
<organism evidence="30 31">
    <name type="scientific">Apodemus speciosus</name>
    <name type="common">Large Japanese field mouse</name>
    <dbReference type="NCBI Taxonomy" id="105296"/>
    <lineage>
        <taxon>Eukaryota</taxon>
        <taxon>Metazoa</taxon>
        <taxon>Chordata</taxon>
        <taxon>Craniata</taxon>
        <taxon>Vertebrata</taxon>
        <taxon>Euteleostomi</taxon>
        <taxon>Mammalia</taxon>
        <taxon>Eutheria</taxon>
        <taxon>Euarchontoglires</taxon>
        <taxon>Glires</taxon>
        <taxon>Rodentia</taxon>
        <taxon>Myomorpha</taxon>
        <taxon>Muroidea</taxon>
        <taxon>Muridae</taxon>
        <taxon>Murinae</taxon>
        <taxon>Apodemus</taxon>
    </lineage>
</organism>
<evidence type="ECO:0000256" key="25">
    <source>
        <dbReference type="SAM" id="MobiDB-lite"/>
    </source>
</evidence>
<evidence type="ECO:0000256" key="24">
    <source>
        <dbReference type="ARBA" id="ARBA00093505"/>
    </source>
</evidence>
<dbReference type="SMART" id="SM00303">
    <property type="entry name" value="GPS"/>
    <property type="match status" value="1"/>
</dbReference>
<evidence type="ECO:0000256" key="10">
    <source>
        <dbReference type="ARBA" id="ARBA00022692"/>
    </source>
</evidence>
<feature type="domain" description="G-protein coupled receptors family 2 profile 2" evidence="29">
    <location>
        <begin position="450"/>
        <end position="703"/>
    </location>
</feature>
<evidence type="ECO:0000256" key="19">
    <source>
        <dbReference type="ARBA" id="ARBA00023157"/>
    </source>
</evidence>
<evidence type="ECO:0000256" key="26">
    <source>
        <dbReference type="SAM" id="Phobius"/>
    </source>
</evidence>
<keyword evidence="7" id="KW-1003">Cell membrane</keyword>
<dbReference type="InterPro" id="IPR040679">
    <property type="entry name" value="PLL"/>
</dbReference>
<comment type="similarity">
    <text evidence="4">Belongs to the G-protein coupled receptor 2 family. LN-TM7 subfamily.</text>
</comment>
<evidence type="ECO:0000313" key="30">
    <source>
        <dbReference type="EMBL" id="GAB1293502.1"/>
    </source>
</evidence>
<feature type="transmembrane region" description="Helical" evidence="26">
    <location>
        <begin position="452"/>
        <end position="474"/>
    </location>
</feature>
<evidence type="ECO:0000259" key="29">
    <source>
        <dbReference type="PROSITE" id="PS50261"/>
    </source>
</evidence>
<feature type="signal peptide" evidence="27">
    <location>
        <begin position="1"/>
        <end position="25"/>
    </location>
</feature>
<dbReference type="PROSITE" id="PS50261">
    <property type="entry name" value="G_PROTEIN_RECEP_F2_4"/>
    <property type="match status" value="1"/>
</dbReference>
<gene>
    <name evidence="30" type="ORF">APTSU1_000873400</name>
</gene>
<keyword evidence="18 26" id="KW-0472">Membrane</keyword>
<feature type="compositionally biased region" description="Low complexity" evidence="25">
    <location>
        <begin position="185"/>
        <end position="202"/>
    </location>
</feature>
<dbReference type="PANTHER" id="PTHR12011:SF318">
    <property type="entry name" value="ADHESION G-PROTEIN COUPLED RECEPTOR G1"/>
    <property type="match status" value="1"/>
</dbReference>
<feature type="domain" description="GAIN-B" evidence="28">
    <location>
        <begin position="271"/>
        <end position="442"/>
    </location>
</feature>
<evidence type="ECO:0000256" key="1">
    <source>
        <dbReference type="ARBA" id="ARBA00004285"/>
    </source>
</evidence>
<evidence type="ECO:0000256" key="16">
    <source>
        <dbReference type="ARBA" id="ARBA00022989"/>
    </source>
</evidence>
<dbReference type="Pfam" id="PF00002">
    <property type="entry name" value="7tm_2"/>
    <property type="match status" value="1"/>
</dbReference>
<keyword evidence="9" id="KW-0358">Heparin-binding</keyword>
<dbReference type="SUPFAM" id="SSF81321">
    <property type="entry name" value="Family A G protein-coupled receptor-like"/>
    <property type="match status" value="1"/>
</dbReference>
<keyword evidence="21" id="KW-0325">Glycoprotein</keyword>
<keyword evidence="14" id="KW-0130">Cell adhesion</keyword>
<feature type="transmembrane region" description="Helical" evidence="26">
    <location>
        <begin position="557"/>
        <end position="578"/>
    </location>
</feature>
<keyword evidence="20 30" id="KW-0675">Receptor</keyword>
<feature type="chain" id="PRO_5045277400" description="Adhesion G-protein coupled receptor G1" evidence="27">
    <location>
        <begin position="26"/>
        <end position="757"/>
    </location>
</feature>
<dbReference type="EMBL" id="BAAFST010000008">
    <property type="protein sequence ID" value="GAB1293502.1"/>
    <property type="molecule type" value="Genomic_DNA"/>
</dbReference>
<reference evidence="30 31" key="1">
    <citation type="submission" date="2024-08" db="EMBL/GenBank/DDBJ databases">
        <title>The draft genome of Apodemus speciosus.</title>
        <authorList>
            <person name="Nabeshima K."/>
            <person name="Suzuki S."/>
            <person name="Onuma M."/>
        </authorList>
    </citation>
    <scope>NUCLEOTIDE SEQUENCE [LARGE SCALE GENOMIC DNA]</scope>
    <source>
        <strain evidence="30">IB14-021</strain>
    </source>
</reference>
<keyword evidence="8" id="KW-0964">Secreted</keyword>
<evidence type="ECO:0000259" key="28">
    <source>
        <dbReference type="PROSITE" id="PS50221"/>
    </source>
</evidence>
<dbReference type="InterPro" id="IPR000203">
    <property type="entry name" value="GPS"/>
</dbReference>
<evidence type="ECO:0000256" key="14">
    <source>
        <dbReference type="ARBA" id="ARBA00022889"/>
    </source>
</evidence>
<dbReference type="Proteomes" id="UP001623349">
    <property type="component" value="Unassembled WGS sequence"/>
</dbReference>
<evidence type="ECO:0000256" key="9">
    <source>
        <dbReference type="ARBA" id="ARBA00022674"/>
    </source>
</evidence>
<dbReference type="PRINTS" id="PR01422">
    <property type="entry name" value="GPR56ORPHANR"/>
</dbReference>
<feature type="transmembrane region" description="Helical" evidence="26">
    <location>
        <begin position="486"/>
        <end position="503"/>
    </location>
</feature>
<dbReference type="InterPro" id="IPR000832">
    <property type="entry name" value="GPCR_2_secretin-like"/>
</dbReference>
<dbReference type="Gene3D" id="1.20.1070.10">
    <property type="entry name" value="Rhodopsin 7-helix transmembrane proteins"/>
    <property type="match status" value="1"/>
</dbReference>
<keyword evidence="16 26" id="KW-1133">Transmembrane helix</keyword>
<evidence type="ECO:0000256" key="18">
    <source>
        <dbReference type="ARBA" id="ARBA00023136"/>
    </source>
</evidence>
<evidence type="ECO:0000256" key="22">
    <source>
        <dbReference type="ARBA" id="ARBA00023224"/>
    </source>
</evidence>
<dbReference type="Gene3D" id="2.60.220.50">
    <property type="match status" value="1"/>
</dbReference>
<dbReference type="InterPro" id="IPR017981">
    <property type="entry name" value="GPCR_2-like_7TM"/>
</dbReference>
<evidence type="ECO:0000256" key="2">
    <source>
        <dbReference type="ARBA" id="ARBA00004613"/>
    </source>
</evidence>
<evidence type="ECO:0000256" key="20">
    <source>
        <dbReference type="ARBA" id="ARBA00023170"/>
    </source>
</evidence>
<evidence type="ECO:0000256" key="7">
    <source>
        <dbReference type="ARBA" id="ARBA00022475"/>
    </source>
</evidence>
<evidence type="ECO:0000256" key="15">
    <source>
        <dbReference type="ARBA" id="ARBA00022902"/>
    </source>
</evidence>
<feature type="transmembrane region" description="Helical" evidence="26">
    <location>
        <begin position="523"/>
        <end position="545"/>
    </location>
</feature>
<keyword evidence="17" id="KW-0297">G-protein coupled receptor</keyword>
<dbReference type="InterPro" id="IPR046338">
    <property type="entry name" value="GAIN_dom_sf"/>
</dbReference>
<evidence type="ECO:0000256" key="21">
    <source>
        <dbReference type="ARBA" id="ARBA00023180"/>
    </source>
</evidence>
<comment type="caution">
    <text evidence="30">The sequence shown here is derived from an EMBL/GenBank/DDBJ whole genome shotgun (WGS) entry which is preliminary data.</text>
</comment>
<dbReference type="InterPro" id="IPR040950">
    <property type="entry name" value="ADGRG1_GAIN_A"/>
</dbReference>
<sequence length="757" mass="84075">MAVQVPWQMLYFLLSLFFLVQGAQGGSPREDFRFCGQRNQTQQSNLHYDQSSEPHIFVWNTEETLTIRAPFPAAPNIPRLFPEPRGLYHFCLYWSRHTGRLHLRYGKNDYLLSSQASRLLCFQKQEQSVKQGAPLIATSVSSWQIPQNTSLPGAASFVFSFHTNSRSTSSGAHGAQSPATTMGRPGTSVTPLPGSSSPSSLGRNPVCTPDAPHKVSHNASVDMCDLKKELQQLSRYLQHPRKAPRRPSAAYISQQLQDLESKLTSVSFLGDTLSFEEDRVNATVWKLPPTAGLEDMQIHSQREELQSEVQAYSVLLPRAVFQQTRGRRRDAAKRLLVVDFSSQALFQDKNSSQVLGEKVLGIVVQNTKVTNLSDPVVLTFQHQPQPRNVTLQCVFWVEDPTSSGAGSWSSAGCETVSRDTQTSCLCNHLTYFAVLMVSSVEVEATHKHYLTLLSYVGCVISALACVFTIAAYLCSRKKSRDYTVKVHMNLLLAVFLLDVSFLLSEPVALTGSEAACRTSAMFLHFSLLACLSWMGLEGYNLYRLVVEVFGTYVPGYLLKLSIVGWGFPVFLVTLVALVDVNNYGPIILAVRRTPDRVIYPSMCWIRDSLVSYVTNLGLFSLVFLFNLAMLATMVVQILRLRPHSQKWPHVLTLLGLSLVLGLPWALVFFSFASGTFQLVILYLFSIITSFQGFLGHPAYDTGQGALVEQQVAGVGFLIFLWYWSMRFQAQGGPSPLKSNSDIAKLPISSGSTSSSRI</sequence>
<feature type="transmembrane region" description="Helical" evidence="26">
    <location>
        <begin position="675"/>
        <end position="694"/>
    </location>
</feature>
<keyword evidence="13" id="KW-0832">Ubl conjugation</keyword>
<dbReference type="InterPro" id="IPR003910">
    <property type="entry name" value="GPR1/GPR3/GPR5"/>
</dbReference>
<proteinExistence type="inferred from homology"/>
<dbReference type="PRINTS" id="PR00249">
    <property type="entry name" value="GPCRSECRETIN"/>
</dbReference>
<name>A0ABQ0F2I8_APOSI</name>
<evidence type="ECO:0000256" key="17">
    <source>
        <dbReference type="ARBA" id="ARBA00023040"/>
    </source>
</evidence>
<keyword evidence="22" id="KW-0807">Transducer</keyword>
<dbReference type="Pfam" id="PF18587">
    <property type="entry name" value="PLL"/>
    <property type="match status" value="1"/>
</dbReference>
<evidence type="ECO:0000256" key="12">
    <source>
        <dbReference type="ARBA" id="ARBA00022782"/>
    </source>
</evidence>
<feature type="transmembrane region" description="Helical" evidence="26">
    <location>
        <begin position="616"/>
        <end position="638"/>
    </location>
</feature>
<evidence type="ECO:0000256" key="6">
    <source>
        <dbReference type="ARBA" id="ARBA00022473"/>
    </source>
</evidence>
<evidence type="ECO:0000256" key="3">
    <source>
        <dbReference type="ARBA" id="ARBA00004651"/>
    </source>
</evidence>